<dbReference type="AlphaFoldDB" id="A0AAW9JUN6"/>
<organism evidence="2 3">
    <name type="scientific">Carnobacterium maltaromaticum</name>
    <name type="common">Carnobacterium piscicola</name>
    <dbReference type="NCBI Taxonomy" id="2751"/>
    <lineage>
        <taxon>Bacteria</taxon>
        <taxon>Bacillati</taxon>
        <taxon>Bacillota</taxon>
        <taxon>Bacilli</taxon>
        <taxon>Lactobacillales</taxon>
        <taxon>Carnobacteriaceae</taxon>
        <taxon>Carnobacterium</taxon>
    </lineage>
</organism>
<dbReference type="Pfam" id="PF13731">
    <property type="entry name" value="WxL"/>
    <property type="match status" value="1"/>
</dbReference>
<protein>
    <submittedName>
        <fullName evidence="2">WxL domain-containing protein</fullName>
    </submittedName>
</protein>
<name>A0AAW9JUN6_CARML</name>
<dbReference type="RefSeq" id="WP_157456096.1">
    <property type="nucleotide sequence ID" value="NZ_CBCPIB010000001.1"/>
</dbReference>
<sequence>MKMKNGLVSVGIVVMSGFILLAEQKAEAVEVNTAKSTAKFQLEVGDPTVPPEILDPEIGPSTGNKGLLTLDSVSGFTFETKKIGDETSAPIIATPTTGTKLGLQVTDNRGLDLGWNLKVSGTSFTEKIGQGPDTIELKGAVITIPEGSLTTKAGVDPLLTPVANKVSLTTTPATIMSASTIQGRSTWTNSFEGKGEKVTLAIPSGNKAGNYSSTITWSLEDAP</sequence>
<accession>A0AAW9JUN6</accession>
<dbReference type="Proteomes" id="UP001290462">
    <property type="component" value="Unassembled WGS sequence"/>
</dbReference>
<gene>
    <name evidence="2" type="ORF">RAK27_11430</name>
</gene>
<evidence type="ECO:0000313" key="3">
    <source>
        <dbReference type="Proteomes" id="UP001290462"/>
    </source>
</evidence>
<dbReference type="InterPro" id="IPR027994">
    <property type="entry name" value="WxL_dom"/>
</dbReference>
<evidence type="ECO:0000259" key="1">
    <source>
        <dbReference type="Pfam" id="PF13731"/>
    </source>
</evidence>
<evidence type="ECO:0000313" key="2">
    <source>
        <dbReference type="EMBL" id="MDZ5759273.1"/>
    </source>
</evidence>
<reference evidence="2" key="1">
    <citation type="submission" date="2023-08" db="EMBL/GenBank/DDBJ databases">
        <title>Genomic characterization of piscicolin 126 produced by Carnobacterium maltaromaticum CM22 strain isolated from salmon (Salmo salar).</title>
        <authorList>
            <person name="Gonzalez-Gragera E."/>
            <person name="Garcia-Lopez J.D."/>
            <person name="Teso-Perez C."/>
            <person name="Gimenez-Hernandez I."/>
            <person name="Peralta-Sanchez J.M."/>
            <person name="Valdivia E."/>
            <person name="Montalban-Lopez M."/>
            <person name="Martin-Platero A.M."/>
            <person name="Banos A."/>
            <person name="Martinez-Bueno M."/>
        </authorList>
    </citation>
    <scope>NUCLEOTIDE SEQUENCE</scope>
    <source>
        <strain evidence="2">CM22</strain>
    </source>
</reference>
<proteinExistence type="predicted"/>
<dbReference type="EMBL" id="JAVBVO010000003">
    <property type="protein sequence ID" value="MDZ5759273.1"/>
    <property type="molecule type" value="Genomic_DNA"/>
</dbReference>
<comment type="caution">
    <text evidence="2">The sequence shown here is derived from an EMBL/GenBank/DDBJ whole genome shotgun (WGS) entry which is preliminary data.</text>
</comment>
<feature type="domain" description="WxL" evidence="1">
    <location>
        <begin position="46"/>
        <end position="223"/>
    </location>
</feature>